<evidence type="ECO:0000256" key="1">
    <source>
        <dbReference type="ARBA" id="ARBA00006914"/>
    </source>
</evidence>
<feature type="domain" description="AAA+ ATPase" evidence="4">
    <location>
        <begin position="117"/>
        <end position="249"/>
    </location>
</feature>
<dbReference type="Gene3D" id="1.10.10.10">
    <property type="entry name" value="Winged helix-like DNA-binding domain superfamily/Winged helix DNA-binding domain"/>
    <property type="match status" value="1"/>
</dbReference>
<dbReference type="SMART" id="SM00382">
    <property type="entry name" value="AAA"/>
    <property type="match status" value="1"/>
</dbReference>
<keyword evidence="5" id="KW-0378">Hydrolase</keyword>
<dbReference type="Gene3D" id="3.40.50.300">
    <property type="entry name" value="P-loop containing nucleotide triphosphate hydrolases"/>
    <property type="match status" value="1"/>
</dbReference>
<dbReference type="EC" id="3.4.24.-" evidence="5"/>
<name>A0ABM8T923_9BURK</name>
<dbReference type="InterPro" id="IPR003959">
    <property type="entry name" value="ATPase_AAA_core"/>
</dbReference>
<keyword evidence="6" id="KW-1185">Reference proteome</keyword>
<dbReference type="Proteomes" id="UP000674425">
    <property type="component" value="Unassembled WGS sequence"/>
</dbReference>
<evidence type="ECO:0000259" key="4">
    <source>
        <dbReference type="SMART" id="SM00382"/>
    </source>
</evidence>
<evidence type="ECO:0000313" key="5">
    <source>
        <dbReference type="EMBL" id="CAE6871808.1"/>
    </source>
</evidence>
<accession>A0ABM8T923</accession>
<evidence type="ECO:0000256" key="2">
    <source>
        <dbReference type="ARBA" id="ARBA00022741"/>
    </source>
</evidence>
<dbReference type="CDD" id="cd19481">
    <property type="entry name" value="RecA-like_protease"/>
    <property type="match status" value="1"/>
</dbReference>
<keyword evidence="5" id="KW-0482">Metalloprotease</keyword>
<proteinExistence type="inferred from homology"/>
<protein>
    <submittedName>
        <fullName evidence="5">ATP-dependent zinc metalloprotease FtsH</fullName>
        <ecNumber evidence="5">3.4.24.-</ecNumber>
    </submittedName>
</protein>
<dbReference type="EMBL" id="CAJNAU010000289">
    <property type="protein sequence ID" value="CAE6871808.1"/>
    <property type="molecule type" value="Genomic_DNA"/>
</dbReference>
<dbReference type="InterPro" id="IPR003593">
    <property type="entry name" value="AAA+_ATPase"/>
</dbReference>
<dbReference type="InterPro" id="IPR036388">
    <property type="entry name" value="WH-like_DNA-bd_sf"/>
</dbReference>
<keyword evidence="2" id="KW-0547">Nucleotide-binding</keyword>
<comment type="similarity">
    <text evidence="1">Belongs to the AAA ATPase family.</text>
</comment>
<comment type="caution">
    <text evidence="5">The sequence shown here is derived from an EMBL/GenBank/DDBJ whole genome shotgun (WGS) entry which is preliminary data.</text>
</comment>
<keyword evidence="3" id="KW-0067">ATP-binding</keyword>
<evidence type="ECO:0000256" key="3">
    <source>
        <dbReference type="ARBA" id="ARBA00022840"/>
    </source>
</evidence>
<dbReference type="Pfam" id="PF00004">
    <property type="entry name" value="AAA"/>
    <property type="match status" value="1"/>
</dbReference>
<dbReference type="PANTHER" id="PTHR23073">
    <property type="entry name" value="26S PROTEASOME REGULATORY SUBUNIT"/>
    <property type="match status" value="1"/>
</dbReference>
<dbReference type="GO" id="GO:0008237">
    <property type="term" value="F:metallopeptidase activity"/>
    <property type="evidence" value="ECO:0007669"/>
    <property type="project" value="UniProtKB-KW"/>
</dbReference>
<dbReference type="SUPFAM" id="SSF52540">
    <property type="entry name" value="P-loop containing nucleoside triphosphate hydrolases"/>
    <property type="match status" value="1"/>
</dbReference>
<keyword evidence="5" id="KW-0645">Protease</keyword>
<evidence type="ECO:0000313" key="6">
    <source>
        <dbReference type="Proteomes" id="UP000674425"/>
    </source>
</evidence>
<gene>
    <name evidence="5" type="primary">ftsH_3</name>
    <name evidence="5" type="ORF">R69658_08197</name>
</gene>
<reference evidence="5 6" key="1">
    <citation type="submission" date="2021-02" db="EMBL/GenBank/DDBJ databases">
        <authorList>
            <person name="Vanwijnsberghe S."/>
        </authorList>
    </citation>
    <scope>NUCLEOTIDE SEQUENCE [LARGE SCALE GENOMIC DNA]</scope>
    <source>
        <strain evidence="5 6">R-69658</strain>
    </source>
</reference>
<dbReference type="InterPro" id="IPR027417">
    <property type="entry name" value="P-loop_NTPase"/>
</dbReference>
<dbReference type="Pfam" id="PF13384">
    <property type="entry name" value="HTH_23"/>
    <property type="match status" value="1"/>
</dbReference>
<sequence length="362" mass="39287">MVQITLDDLCGLVQYGVKGNASSVALLSRRLASKLKKTDEAAAAKIASLLTSQSMTRDASVSPAPVDLDSRRALLRESSNVILDVEPEWPEHISRVLSQVVRERSAASRLLEAGLEPVRALLFKGPPGVGKTLAACWLARELHLPLLTLDLATVMSSLLGKTGSNIKAVVDYAKSFPCILLLDEFDAVAKKRDDDRDVGELKRLVTVLLQAIDEWPSTSLLVAATNHPDMLDPAVWRRFDSSIDFDVPPASVIAKMLTKEGVSSNLAVEISNMFVGQSFASVQRHLAVAKKASVLDDKHLDQAIVEIALDTAPGDDRVAPTLRNLRIIQLSLRGLSQRKIAEELDITHPTVGRVIKEFKAGA</sequence>
<dbReference type="InterPro" id="IPR050221">
    <property type="entry name" value="26S_Proteasome_ATPase"/>
</dbReference>
<organism evidence="5 6">
    <name type="scientific">Paraburkholderia aspalathi</name>
    <dbReference type="NCBI Taxonomy" id="1324617"/>
    <lineage>
        <taxon>Bacteria</taxon>
        <taxon>Pseudomonadati</taxon>
        <taxon>Pseudomonadota</taxon>
        <taxon>Betaproteobacteria</taxon>
        <taxon>Burkholderiales</taxon>
        <taxon>Burkholderiaceae</taxon>
        <taxon>Paraburkholderia</taxon>
    </lineage>
</organism>